<name>A0A4Y7KS70_PAPSO</name>
<dbReference type="EMBL" id="CM010723">
    <property type="protein sequence ID" value="RZC76193.1"/>
    <property type="molecule type" value="Genomic_DNA"/>
</dbReference>
<reference evidence="1 2" key="1">
    <citation type="journal article" date="2018" name="Science">
        <title>The opium poppy genome and morphinan production.</title>
        <authorList>
            <person name="Guo L."/>
            <person name="Winzer T."/>
            <person name="Yang X."/>
            <person name="Li Y."/>
            <person name="Ning Z."/>
            <person name="He Z."/>
            <person name="Teodor R."/>
            <person name="Lu Y."/>
            <person name="Bowser T.A."/>
            <person name="Graham I.A."/>
            <person name="Ye K."/>
        </authorList>
    </citation>
    <scope>NUCLEOTIDE SEQUENCE [LARGE SCALE GENOMIC DNA]</scope>
    <source>
        <strain evidence="2">cv. HN1</strain>
        <tissue evidence="1">Leaves</tissue>
    </source>
</reference>
<dbReference type="Gramene" id="RZC76193">
    <property type="protein sequence ID" value="RZC76193"/>
    <property type="gene ID" value="C5167_000624"/>
</dbReference>
<evidence type="ECO:0000313" key="1">
    <source>
        <dbReference type="EMBL" id="RZC76193.1"/>
    </source>
</evidence>
<dbReference type="Proteomes" id="UP000316621">
    <property type="component" value="Chromosome 9"/>
</dbReference>
<evidence type="ECO:0000313" key="2">
    <source>
        <dbReference type="Proteomes" id="UP000316621"/>
    </source>
</evidence>
<sequence length="37" mass="3816">DSHGCAGDNKRLGSPAITGDNLLPTIFSLCINVSESI</sequence>
<keyword evidence="2" id="KW-1185">Reference proteome</keyword>
<gene>
    <name evidence="1" type="ORF">C5167_000624</name>
</gene>
<organism evidence="1 2">
    <name type="scientific">Papaver somniferum</name>
    <name type="common">Opium poppy</name>
    <dbReference type="NCBI Taxonomy" id="3469"/>
    <lineage>
        <taxon>Eukaryota</taxon>
        <taxon>Viridiplantae</taxon>
        <taxon>Streptophyta</taxon>
        <taxon>Embryophyta</taxon>
        <taxon>Tracheophyta</taxon>
        <taxon>Spermatophyta</taxon>
        <taxon>Magnoliopsida</taxon>
        <taxon>Ranunculales</taxon>
        <taxon>Papaveraceae</taxon>
        <taxon>Papaveroideae</taxon>
        <taxon>Papaver</taxon>
    </lineage>
</organism>
<feature type="non-terminal residue" evidence="1">
    <location>
        <position position="1"/>
    </location>
</feature>
<proteinExistence type="predicted"/>
<protein>
    <submittedName>
        <fullName evidence="1">Uncharacterized protein</fullName>
    </submittedName>
</protein>
<dbReference type="AlphaFoldDB" id="A0A4Y7KS70"/>
<accession>A0A4Y7KS70</accession>